<dbReference type="EC" id="2.3.2.27" evidence="5"/>
<reference evidence="19" key="1">
    <citation type="submission" date="2014-08" db="EMBL/GenBank/DDBJ databases">
        <authorList>
            <person name="Sharma Rahul"/>
            <person name="Thines Marco"/>
        </authorList>
    </citation>
    <scope>NUCLEOTIDE SEQUENCE</scope>
</reference>
<comment type="subcellular location">
    <subcellularLocation>
        <location evidence="2">Peroxisome membrane</location>
        <topology evidence="2">Multi-pass membrane protein</topology>
    </subcellularLocation>
</comment>
<evidence type="ECO:0000256" key="9">
    <source>
        <dbReference type="ARBA" id="ARBA00022723"/>
    </source>
</evidence>
<dbReference type="Pfam" id="PF04757">
    <property type="entry name" value="Pex2_Pex12"/>
    <property type="match status" value="1"/>
</dbReference>
<sequence>MSASEVPNFTPAGQPEILRAYQRDQAQISQLSILIQDTFRALFGSRDLLIHEGILGALSSLIYYSLTFGIGTRTIGEEYTDILPFALTTRRLPSRTIFRIWQKDDGNWIYIYSTASTRSVPETNVFNTGYPPPSPPLETLEASSSFIENNSIGVSEDHDEDISENHAAEVEEENDEDKEARKCGVSTLQTTIKSFEIVTSV</sequence>
<comment type="pathway">
    <text evidence="3">Protein modification; protein ubiquitination.</text>
</comment>
<keyword evidence="7" id="KW-0808">Transferase</keyword>
<evidence type="ECO:0000256" key="14">
    <source>
        <dbReference type="ARBA" id="ARBA00022989"/>
    </source>
</evidence>
<evidence type="ECO:0000256" key="7">
    <source>
        <dbReference type="ARBA" id="ARBA00022679"/>
    </source>
</evidence>
<dbReference type="GO" id="GO:0008270">
    <property type="term" value="F:zinc ion binding"/>
    <property type="evidence" value="ECO:0007669"/>
    <property type="project" value="UniProtKB-KW"/>
</dbReference>
<evidence type="ECO:0000256" key="6">
    <source>
        <dbReference type="ARBA" id="ARBA00022448"/>
    </source>
</evidence>
<dbReference type="GO" id="GO:0016567">
    <property type="term" value="P:protein ubiquitination"/>
    <property type="evidence" value="ECO:0007669"/>
    <property type="project" value="UniProtKB-ARBA"/>
</dbReference>
<proteinExistence type="inferred from homology"/>
<evidence type="ECO:0000256" key="2">
    <source>
        <dbReference type="ARBA" id="ARBA00004585"/>
    </source>
</evidence>
<keyword evidence="14" id="KW-1133">Transmembrane helix</keyword>
<dbReference type="PANTHER" id="PTHR23350:SF0">
    <property type="entry name" value="PEROXISOME BIOGENESIS FACTOR 10"/>
    <property type="match status" value="1"/>
</dbReference>
<evidence type="ECO:0000256" key="11">
    <source>
        <dbReference type="ARBA" id="ARBA00022786"/>
    </source>
</evidence>
<evidence type="ECO:0000256" key="16">
    <source>
        <dbReference type="ARBA" id="ARBA00023140"/>
    </source>
</evidence>
<keyword evidence="12" id="KW-0862">Zinc</keyword>
<keyword evidence="8" id="KW-0812">Transmembrane</keyword>
<keyword evidence="15" id="KW-0472">Membrane</keyword>
<dbReference type="GO" id="GO:0061630">
    <property type="term" value="F:ubiquitin protein ligase activity"/>
    <property type="evidence" value="ECO:0007669"/>
    <property type="project" value="UniProtKB-EC"/>
</dbReference>
<evidence type="ECO:0000256" key="4">
    <source>
        <dbReference type="ARBA" id="ARBA00008704"/>
    </source>
</evidence>
<comment type="catalytic activity">
    <reaction evidence="1">
        <text>S-ubiquitinyl-[E2 ubiquitin-conjugating enzyme]-L-cysteine + [acceptor protein]-L-lysine = [E2 ubiquitin-conjugating enzyme]-L-cysteine + N(6)-ubiquitinyl-[acceptor protein]-L-lysine.</text>
        <dbReference type="EC" id="2.3.2.27"/>
    </reaction>
</comment>
<dbReference type="GO" id="GO:0016562">
    <property type="term" value="P:protein import into peroxisome matrix, receptor recycling"/>
    <property type="evidence" value="ECO:0007669"/>
    <property type="project" value="UniProtKB-ARBA"/>
</dbReference>
<organism evidence="19">
    <name type="scientific">Phaffia rhodozyma</name>
    <name type="common">Yeast</name>
    <name type="synonym">Xanthophyllomyces dendrorhous</name>
    <dbReference type="NCBI Taxonomy" id="264483"/>
    <lineage>
        <taxon>Eukaryota</taxon>
        <taxon>Fungi</taxon>
        <taxon>Dikarya</taxon>
        <taxon>Basidiomycota</taxon>
        <taxon>Agaricomycotina</taxon>
        <taxon>Tremellomycetes</taxon>
        <taxon>Cystofilobasidiales</taxon>
        <taxon>Mrakiaceae</taxon>
        <taxon>Phaffia</taxon>
    </lineage>
</organism>
<keyword evidence="10" id="KW-0863">Zinc-finger</keyword>
<evidence type="ECO:0000256" key="8">
    <source>
        <dbReference type="ARBA" id="ARBA00022692"/>
    </source>
</evidence>
<protein>
    <recommendedName>
        <fullName evidence="5">RING-type E3 ubiquitin transferase</fullName>
        <ecNumber evidence="5">2.3.2.27</ecNumber>
    </recommendedName>
</protein>
<feature type="domain" description="Pex N-terminal" evidence="18">
    <location>
        <begin position="24"/>
        <end position="96"/>
    </location>
</feature>
<evidence type="ECO:0000256" key="10">
    <source>
        <dbReference type="ARBA" id="ARBA00022771"/>
    </source>
</evidence>
<feature type="region of interest" description="Disordered" evidence="17">
    <location>
        <begin position="153"/>
        <end position="182"/>
    </location>
</feature>
<evidence type="ECO:0000256" key="17">
    <source>
        <dbReference type="SAM" id="MobiDB-lite"/>
    </source>
</evidence>
<evidence type="ECO:0000256" key="13">
    <source>
        <dbReference type="ARBA" id="ARBA00022927"/>
    </source>
</evidence>
<dbReference type="AlphaFoldDB" id="A0A0F7SXU9"/>
<keyword evidence="13" id="KW-0653">Protein transport</keyword>
<evidence type="ECO:0000256" key="5">
    <source>
        <dbReference type="ARBA" id="ARBA00012483"/>
    </source>
</evidence>
<dbReference type="PANTHER" id="PTHR23350">
    <property type="entry name" value="PEROXISOME ASSEMBLY PROTEIN 10"/>
    <property type="match status" value="1"/>
</dbReference>
<dbReference type="InterPro" id="IPR025654">
    <property type="entry name" value="PEX2/10"/>
</dbReference>
<keyword evidence="9" id="KW-0479">Metal-binding</keyword>
<dbReference type="InterPro" id="IPR006845">
    <property type="entry name" value="Pex_N"/>
</dbReference>
<dbReference type="EMBL" id="LN483332">
    <property type="protein sequence ID" value="CED85053.1"/>
    <property type="molecule type" value="Genomic_DNA"/>
</dbReference>
<comment type="similarity">
    <text evidence="4">Belongs to the pex2/pex10/pex12 family.</text>
</comment>
<keyword evidence="11" id="KW-0833">Ubl conjugation pathway</keyword>
<dbReference type="GO" id="GO:0005778">
    <property type="term" value="C:peroxisomal membrane"/>
    <property type="evidence" value="ECO:0007669"/>
    <property type="project" value="UniProtKB-SubCell"/>
</dbReference>
<evidence type="ECO:0000259" key="18">
    <source>
        <dbReference type="Pfam" id="PF04757"/>
    </source>
</evidence>
<evidence type="ECO:0000256" key="12">
    <source>
        <dbReference type="ARBA" id="ARBA00022833"/>
    </source>
</evidence>
<evidence type="ECO:0000256" key="3">
    <source>
        <dbReference type="ARBA" id="ARBA00004906"/>
    </source>
</evidence>
<evidence type="ECO:0000256" key="1">
    <source>
        <dbReference type="ARBA" id="ARBA00000900"/>
    </source>
</evidence>
<evidence type="ECO:0000313" key="19">
    <source>
        <dbReference type="EMBL" id="CED85053.1"/>
    </source>
</evidence>
<accession>A0A0F7SXU9</accession>
<keyword evidence="6" id="KW-0813">Transport</keyword>
<evidence type="ECO:0000256" key="15">
    <source>
        <dbReference type="ARBA" id="ARBA00023136"/>
    </source>
</evidence>
<keyword evidence="16" id="KW-0576">Peroxisome</keyword>
<name>A0A0F7SXU9_PHARH</name>